<dbReference type="InterPro" id="IPR015943">
    <property type="entry name" value="WD40/YVTN_repeat-like_dom_sf"/>
</dbReference>
<dbReference type="InterPro" id="IPR035897">
    <property type="entry name" value="Toll_tir_struct_dom_sf"/>
</dbReference>
<name>A0A402A9L0_9CHLR</name>
<comment type="caution">
    <text evidence="4">The sequence shown here is derived from an EMBL/GenBank/DDBJ whole genome shotgun (WGS) entry which is preliminary data.</text>
</comment>
<dbReference type="PROSITE" id="PS50104">
    <property type="entry name" value="TIR"/>
    <property type="match status" value="1"/>
</dbReference>
<dbReference type="InterPro" id="IPR018391">
    <property type="entry name" value="PQQ_b-propeller_rpt"/>
</dbReference>
<dbReference type="SUPFAM" id="SSF52200">
    <property type="entry name" value="Toll/Interleukin receptor TIR domain"/>
    <property type="match status" value="1"/>
</dbReference>
<dbReference type="SUPFAM" id="SSF50998">
    <property type="entry name" value="Quinoprotein alcohol dehydrogenase-like"/>
    <property type="match status" value="1"/>
</dbReference>
<dbReference type="OrthoDB" id="136217at2"/>
<keyword evidence="2" id="KW-1133">Transmembrane helix</keyword>
<feature type="region of interest" description="Disordered" evidence="1">
    <location>
        <begin position="1"/>
        <end position="22"/>
    </location>
</feature>
<dbReference type="Pfam" id="PF13676">
    <property type="entry name" value="TIR_2"/>
    <property type="match status" value="1"/>
</dbReference>
<proteinExistence type="predicted"/>
<reference evidence="5" key="1">
    <citation type="submission" date="2018-12" db="EMBL/GenBank/DDBJ databases">
        <title>Tengunoibacter tsumagoiensis gen. nov., sp. nov., Dictyobacter kobayashii sp. nov., D. alpinus sp. nov., and D. joshuensis sp. nov. and description of Dictyobacteraceae fam. nov. within the order Ktedonobacterales isolated from Tengu-no-mugimeshi.</title>
        <authorList>
            <person name="Wang C.M."/>
            <person name="Zheng Y."/>
            <person name="Sakai Y."/>
            <person name="Toyoda A."/>
            <person name="Minakuchi Y."/>
            <person name="Abe K."/>
            <person name="Yokota A."/>
            <person name="Yabe S."/>
        </authorList>
    </citation>
    <scope>NUCLEOTIDE SEQUENCE [LARGE SCALE GENOMIC DNA]</scope>
    <source>
        <strain evidence="5">Uno3</strain>
    </source>
</reference>
<keyword evidence="5" id="KW-1185">Reference proteome</keyword>
<dbReference type="SMART" id="SM00564">
    <property type="entry name" value="PQQ"/>
    <property type="match status" value="7"/>
</dbReference>
<dbReference type="InterPro" id="IPR011047">
    <property type="entry name" value="Quinoprotein_ADH-like_sf"/>
</dbReference>
<evidence type="ECO:0000256" key="1">
    <source>
        <dbReference type="SAM" id="MobiDB-lite"/>
    </source>
</evidence>
<protein>
    <recommendedName>
        <fullName evidence="3">TIR domain-containing protein</fullName>
    </recommendedName>
</protein>
<dbReference type="Gene3D" id="2.130.10.10">
    <property type="entry name" value="YVTN repeat-like/Quinoprotein amine dehydrogenase"/>
    <property type="match status" value="2"/>
</dbReference>
<dbReference type="InterPro" id="IPR002372">
    <property type="entry name" value="PQQ_rpt_dom"/>
</dbReference>
<dbReference type="InterPro" id="IPR000157">
    <property type="entry name" value="TIR_dom"/>
</dbReference>
<dbReference type="Pfam" id="PF13360">
    <property type="entry name" value="PQQ_2"/>
    <property type="match status" value="2"/>
</dbReference>
<feature type="domain" description="TIR" evidence="3">
    <location>
        <begin position="27"/>
        <end position="172"/>
    </location>
</feature>
<dbReference type="AlphaFoldDB" id="A0A402A9L0"/>
<keyword evidence="2" id="KW-0472">Membrane</keyword>
<evidence type="ECO:0000313" key="5">
    <source>
        <dbReference type="Proteomes" id="UP000287352"/>
    </source>
</evidence>
<evidence type="ECO:0000313" key="4">
    <source>
        <dbReference type="EMBL" id="GCE15641.1"/>
    </source>
</evidence>
<dbReference type="Gene3D" id="2.40.10.480">
    <property type="match status" value="2"/>
</dbReference>
<dbReference type="Proteomes" id="UP000287352">
    <property type="component" value="Unassembled WGS sequence"/>
</dbReference>
<dbReference type="SMART" id="SM00255">
    <property type="entry name" value="TIR"/>
    <property type="match status" value="1"/>
</dbReference>
<feature type="compositionally biased region" description="Polar residues" evidence="1">
    <location>
        <begin position="1"/>
        <end position="15"/>
    </location>
</feature>
<dbReference type="PANTHER" id="PTHR34512:SF30">
    <property type="entry name" value="OUTER MEMBRANE PROTEIN ASSEMBLY FACTOR BAMB"/>
    <property type="match status" value="1"/>
</dbReference>
<accession>A0A402A9L0</accession>
<dbReference type="GO" id="GO:0007165">
    <property type="term" value="P:signal transduction"/>
    <property type="evidence" value="ECO:0007669"/>
    <property type="project" value="InterPro"/>
</dbReference>
<gene>
    <name evidence="4" type="ORF">KTT_55000</name>
</gene>
<organism evidence="4 5">
    <name type="scientific">Tengunoibacter tsumagoiensis</name>
    <dbReference type="NCBI Taxonomy" id="2014871"/>
    <lineage>
        <taxon>Bacteria</taxon>
        <taxon>Bacillati</taxon>
        <taxon>Chloroflexota</taxon>
        <taxon>Ktedonobacteria</taxon>
        <taxon>Ktedonobacterales</taxon>
        <taxon>Dictyobacteraceae</taxon>
        <taxon>Tengunoibacter</taxon>
    </lineage>
</organism>
<keyword evidence="2" id="KW-0812">Transmembrane</keyword>
<dbReference type="EMBL" id="BIFR01000002">
    <property type="protein sequence ID" value="GCE15641.1"/>
    <property type="molecule type" value="Genomic_DNA"/>
</dbReference>
<evidence type="ECO:0000256" key="2">
    <source>
        <dbReference type="SAM" id="Phobius"/>
    </source>
</evidence>
<feature type="transmembrane region" description="Helical" evidence="2">
    <location>
        <begin position="215"/>
        <end position="235"/>
    </location>
</feature>
<dbReference type="Gene3D" id="3.40.50.10140">
    <property type="entry name" value="Toll/interleukin-1 receptor homology (TIR) domain"/>
    <property type="match status" value="1"/>
</dbReference>
<evidence type="ECO:0000259" key="3">
    <source>
        <dbReference type="PROSITE" id="PS50104"/>
    </source>
</evidence>
<dbReference type="PANTHER" id="PTHR34512">
    <property type="entry name" value="CELL SURFACE PROTEIN"/>
    <property type="match status" value="1"/>
</dbReference>
<sequence length="629" mass="69502">MDITTEGATPSSPQNDLEKTSESKIQKPIKIFFCYAHEDELLLQKLQKQLGALRKLGLLDFWHDRDISAGTNWQQEINQQLDEAQIILLLVSPDFVNSDYCYSTEMEQALERHRQGTNYVIPIILRPVHWQGTPFSHLQVLPTDAKPLSGWSNLDEAFFDVAEGIKKVVEAFLKEEKTQDGKQIRTNKPDVQIVHPHKIKIPASFFMPRFGLRNIFFILFCLFLVIGNNIAWFFVTQQDQLRASLRSTAAANTYWAVTARRGVDFGFNAAHTRLNPYEQIINTMNAIHLAPLWSYHTGNSIYSESAVINSTIYIGSRDGKLYAFDASCSSACQPLWSYQTGGPIFSSPAVAGGMVYIGSRDGKLYAFDASCSSACQPLWSYQTNDWVDSSPTVANDMVYIGSNDNRLYAFDASCSSACQPLWSYQTNGWIDSSPAVAGGIVYISSFDGNVYAFDATCRKTCRPLWSYSRGRALVASPAVADGMVYIGSETGEFYAFSAACRNSCQPLWIYTGNKPFGSSPAVANGIVYVGSDNGKFYAFDAACHNPCSPLWSYQTDGSVYSSPAVANNVVYVGSRDGKLYAFDAACRNSCQPLWSEQIASSIDSAPTVANGMVYIGTYNGDLYTLGLTA</sequence>